<sequence>MSMPFILWWLPSKLRISDFEKLPTPKYLSDLPQTFEKLPTSRGELDNVQPEPVETLKPDDLFNEYYTPSLANGDPAFVDISTSAGIPRTNVNAPAMNVVPERPKKKGKVDAKEASIHDAFGNFMAQRSTTFLKIADSVGYEDRLSAKKERVFAELEKLDLQLIDMFFAHAIIVSAEENVDTFYGIPENYRQAWVEAILAGQIKLKTT</sequence>
<reference evidence="1" key="1">
    <citation type="submission" date="2019-11" db="EMBL/GenBank/DDBJ databases">
        <authorList>
            <person name="Liu Y."/>
            <person name="Hou J."/>
            <person name="Li T.-Q."/>
            <person name="Guan C.-H."/>
            <person name="Wu X."/>
            <person name="Wu H.-Z."/>
            <person name="Ling F."/>
            <person name="Zhang R."/>
            <person name="Shi X.-G."/>
            <person name="Ren J.-P."/>
            <person name="Chen E.-F."/>
            <person name="Sun J.-M."/>
        </authorList>
    </citation>
    <scope>NUCLEOTIDE SEQUENCE</scope>
    <source>
        <strain evidence="1">Adult_tree_wgs_1</strain>
        <tissue evidence="1">Leaves</tissue>
    </source>
</reference>
<gene>
    <name evidence="1" type="ORF">RHSIM_Rhsim09G0105200</name>
</gene>
<evidence type="ECO:0000313" key="2">
    <source>
        <dbReference type="Proteomes" id="UP000626092"/>
    </source>
</evidence>
<name>A0A834GF52_RHOSS</name>
<proteinExistence type="predicted"/>
<organism evidence="1 2">
    <name type="scientific">Rhododendron simsii</name>
    <name type="common">Sims's rhododendron</name>
    <dbReference type="NCBI Taxonomy" id="118357"/>
    <lineage>
        <taxon>Eukaryota</taxon>
        <taxon>Viridiplantae</taxon>
        <taxon>Streptophyta</taxon>
        <taxon>Embryophyta</taxon>
        <taxon>Tracheophyta</taxon>
        <taxon>Spermatophyta</taxon>
        <taxon>Magnoliopsida</taxon>
        <taxon>eudicotyledons</taxon>
        <taxon>Gunneridae</taxon>
        <taxon>Pentapetalae</taxon>
        <taxon>asterids</taxon>
        <taxon>Ericales</taxon>
        <taxon>Ericaceae</taxon>
        <taxon>Ericoideae</taxon>
        <taxon>Rhodoreae</taxon>
        <taxon>Rhododendron</taxon>
    </lineage>
</organism>
<protein>
    <submittedName>
        <fullName evidence="1">Uncharacterized protein</fullName>
    </submittedName>
</protein>
<dbReference type="EMBL" id="WJXA01000009">
    <property type="protein sequence ID" value="KAF7132410.1"/>
    <property type="molecule type" value="Genomic_DNA"/>
</dbReference>
<dbReference type="AlphaFoldDB" id="A0A834GF52"/>
<comment type="caution">
    <text evidence="1">The sequence shown here is derived from an EMBL/GenBank/DDBJ whole genome shotgun (WGS) entry which is preliminary data.</text>
</comment>
<keyword evidence="2" id="KW-1185">Reference proteome</keyword>
<dbReference type="Proteomes" id="UP000626092">
    <property type="component" value="Unassembled WGS sequence"/>
</dbReference>
<accession>A0A834GF52</accession>
<dbReference type="OrthoDB" id="1750974at2759"/>
<evidence type="ECO:0000313" key="1">
    <source>
        <dbReference type="EMBL" id="KAF7132410.1"/>
    </source>
</evidence>